<reference evidence="8" key="1">
    <citation type="submission" date="2023-04" db="EMBL/GenBank/DDBJ databases">
        <authorList>
            <person name="Li W."/>
        </authorList>
    </citation>
    <scope>NUCLEOTIDE SEQUENCE</scope>
    <source>
        <strain evidence="8">QITACRE101</strain>
    </source>
</reference>
<keyword evidence="6" id="KW-0378">Hydrolase</keyword>
<comment type="function">
    <text evidence="1">Possible endonuclease which induces a single-strand cut and initiates DNA replication.</text>
</comment>
<comment type="similarity">
    <text evidence="2">Belongs to the phage GPA family.</text>
</comment>
<dbReference type="AlphaFoldDB" id="A0AB35LDN8"/>
<evidence type="ECO:0000256" key="4">
    <source>
        <dbReference type="ARBA" id="ARBA00022722"/>
    </source>
</evidence>
<keyword evidence="3" id="KW-0235">DNA replication</keyword>
<sequence>MITKVEHNSDVYISIRRQQEENKPELPKSATLAERIMWDANKDDAEWRHEIFAHVPDFLAIYFATKYGKIFNKSGRRRANEFLRKTAKNVLPRFERVMKQYEFKHYVSGDRPFPFIEQLENIAQLDRAVIKSLANDIANFMNENYLLATEQYVNHDPKDEREARQRLDKTYALIAKLTLQSGTQPPYWQQFTKGRTCVTSDKLCAALLRMFDAAWWYRRLKRLSDIKREHLAIAIGQVQKSASPYVSKTTLHRWVEQKRANWQFLKEFELRDDDGNTADLSKMVLGSAANPAVRRCELMARMRGFEDLAEEMGCVGEFYTITAPSKYHSAYQSGGFVSNWMGNDPRATQKYLCKVWQRIRAAYARAGIRTFGFRVVEPHHDGTPHWHMLLFVRPEHVDELRDIFCYYARLEDSEELQSQKALKARFHVEPIDKEKGSATGYIAKYISKNIDGFKMDDEVDEETGQKAKEMARSVSAWASHHKIRQFQQIGGAPVTVWRELRRMGEDTEASTGLDVEFAEVHKAADTTNWSEYTKLQGGAFVRRADLIARLWYEREEKTNAYGEPVDCIKGVYCTLVGDDSPLITRIKNWQIVPKLAEAAAQAGFDGANSAPWSSVNNCTQARRTIKDKETVIPDIVRKAKEIGITLDPEKDPFMIHSIARGAIYTENGQSVKFHANGHIQKIVFKSDKVKKSLARCESAISRIHQRIKENGKNSSGAQSGTA</sequence>
<keyword evidence="5 8" id="KW-0255">Endonuclease</keyword>
<evidence type="ECO:0000256" key="2">
    <source>
        <dbReference type="ARBA" id="ARBA00009260"/>
    </source>
</evidence>
<dbReference type="Proteomes" id="UP001162044">
    <property type="component" value="Unassembled WGS sequence"/>
</dbReference>
<evidence type="ECO:0000256" key="3">
    <source>
        <dbReference type="ARBA" id="ARBA00022705"/>
    </source>
</evidence>
<evidence type="ECO:0000256" key="5">
    <source>
        <dbReference type="ARBA" id="ARBA00022759"/>
    </source>
</evidence>
<evidence type="ECO:0000259" key="7">
    <source>
        <dbReference type="Pfam" id="PF05840"/>
    </source>
</evidence>
<keyword evidence="4" id="KW-0540">Nuclease</keyword>
<organism evidence="8 9">
    <name type="scientific">Providencia rettgeri</name>
    <dbReference type="NCBI Taxonomy" id="587"/>
    <lineage>
        <taxon>Bacteria</taxon>
        <taxon>Pseudomonadati</taxon>
        <taxon>Pseudomonadota</taxon>
        <taxon>Gammaproteobacteria</taxon>
        <taxon>Enterobacterales</taxon>
        <taxon>Morganellaceae</taxon>
        <taxon>Providencia</taxon>
    </lineage>
</organism>
<proteinExistence type="inferred from homology"/>
<evidence type="ECO:0000256" key="6">
    <source>
        <dbReference type="ARBA" id="ARBA00022801"/>
    </source>
</evidence>
<evidence type="ECO:0000256" key="1">
    <source>
        <dbReference type="ARBA" id="ARBA00003293"/>
    </source>
</evidence>
<feature type="domain" description="Replication gene A protein-like" evidence="7">
    <location>
        <begin position="131"/>
        <end position="452"/>
    </location>
</feature>
<dbReference type="Pfam" id="PF05840">
    <property type="entry name" value="Phage_GPA"/>
    <property type="match status" value="1"/>
</dbReference>
<evidence type="ECO:0000313" key="9">
    <source>
        <dbReference type="Proteomes" id="UP001162044"/>
    </source>
</evidence>
<dbReference type="EMBL" id="JARVQW010000006">
    <property type="protein sequence ID" value="MDH2306495.1"/>
    <property type="molecule type" value="Genomic_DNA"/>
</dbReference>
<dbReference type="RefSeq" id="WP_272671144.1">
    <property type="nucleotide sequence ID" value="NZ_JARVQW010000006.1"/>
</dbReference>
<dbReference type="GO" id="GO:0004519">
    <property type="term" value="F:endonuclease activity"/>
    <property type="evidence" value="ECO:0007669"/>
    <property type="project" value="UniProtKB-KW"/>
</dbReference>
<protein>
    <submittedName>
        <fullName evidence="8">Replication endonuclease</fullName>
    </submittedName>
</protein>
<reference evidence="8" key="2">
    <citation type="submission" date="2023-10" db="EMBL/GenBank/DDBJ databases">
        <title>Analysis of Resistance Genes of Carbapenem-resistant Providencia rettgeri.</title>
        <authorList>
            <person name="Liu M."/>
        </authorList>
    </citation>
    <scope>NUCLEOTIDE SEQUENCE</scope>
    <source>
        <strain evidence="8">QITACRE101</strain>
    </source>
</reference>
<dbReference type="GO" id="GO:0016787">
    <property type="term" value="F:hydrolase activity"/>
    <property type="evidence" value="ECO:0007669"/>
    <property type="project" value="UniProtKB-KW"/>
</dbReference>
<name>A0AB35LDN8_PRORE</name>
<accession>A0AB35LDN8</accession>
<dbReference type="GO" id="GO:0006260">
    <property type="term" value="P:DNA replication"/>
    <property type="evidence" value="ECO:0007669"/>
    <property type="project" value="UniProtKB-KW"/>
</dbReference>
<evidence type="ECO:0000313" key="8">
    <source>
        <dbReference type="EMBL" id="MDH2306495.1"/>
    </source>
</evidence>
<gene>
    <name evidence="8" type="ORF">QDQ51_13870</name>
</gene>
<dbReference type="InterPro" id="IPR008766">
    <property type="entry name" value="Replication_gene_A-like"/>
</dbReference>
<comment type="caution">
    <text evidence="8">The sequence shown here is derived from an EMBL/GenBank/DDBJ whole genome shotgun (WGS) entry which is preliminary data.</text>
</comment>